<feature type="signal peptide" evidence="8">
    <location>
        <begin position="1"/>
        <end position="23"/>
    </location>
</feature>
<keyword evidence="11" id="KW-1185">Reference proteome</keyword>
<evidence type="ECO:0000256" key="6">
    <source>
        <dbReference type="ARBA" id="ARBA00023235"/>
    </source>
</evidence>
<evidence type="ECO:0000256" key="5">
    <source>
        <dbReference type="ARBA" id="ARBA00023110"/>
    </source>
</evidence>
<proteinExistence type="inferred from homology"/>
<feature type="chain" id="PRO_5015693401" description="peptidylprolyl isomerase" evidence="8">
    <location>
        <begin position="24"/>
        <end position="297"/>
    </location>
</feature>
<accession>A0A2U2AEV0</accession>
<reference evidence="11" key="1">
    <citation type="submission" date="2018-05" db="EMBL/GenBank/DDBJ databases">
        <title>Ignatzschineria dubaiensis sp. nov., isolated from necrotic foot tissues of dromedaries (Camelus dromedarius) and associated maggots in Dubai, United Arab Emirates.</title>
        <authorList>
            <person name="Tsang C.C."/>
            <person name="Tang J.Y.M."/>
            <person name="Fong J.Y.H."/>
            <person name="Kinne J."/>
            <person name="Lee H.H."/>
            <person name="Joseph M."/>
            <person name="Jose S."/>
            <person name="Schuster R.K."/>
            <person name="Tang Y."/>
            <person name="Sivakumar S."/>
            <person name="Chen J.H.K."/>
            <person name="Teng J.L.L."/>
            <person name="Lau S.K.P."/>
            <person name="Wernery U."/>
            <person name="Woo P.C.Y."/>
        </authorList>
    </citation>
    <scope>NUCLEOTIDE SEQUENCE [LARGE SCALE GENOMIC DNA]</scope>
    <source>
        <strain evidence="11">KCTC 22644</strain>
    </source>
</reference>
<name>A0A2U2AEV0_9GAMM</name>
<dbReference type="InterPro" id="IPR027304">
    <property type="entry name" value="Trigger_fact/SurA_dom_sf"/>
</dbReference>
<dbReference type="PROSITE" id="PS50198">
    <property type="entry name" value="PPIC_PPIASE_2"/>
    <property type="match status" value="1"/>
</dbReference>
<comment type="catalytic activity">
    <reaction evidence="1">
        <text>[protein]-peptidylproline (omega=180) = [protein]-peptidylproline (omega=0)</text>
        <dbReference type="Rhea" id="RHEA:16237"/>
        <dbReference type="Rhea" id="RHEA-COMP:10747"/>
        <dbReference type="Rhea" id="RHEA-COMP:10748"/>
        <dbReference type="ChEBI" id="CHEBI:83833"/>
        <dbReference type="ChEBI" id="CHEBI:83834"/>
        <dbReference type="EC" id="5.2.1.8"/>
    </reaction>
</comment>
<dbReference type="EMBL" id="QEWQ01000003">
    <property type="protein sequence ID" value="PWD81170.1"/>
    <property type="molecule type" value="Genomic_DNA"/>
</dbReference>
<dbReference type="GO" id="GO:0003755">
    <property type="term" value="F:peptidyl-prolyl cis-trans isomerase activity"/>
    <property type="evidence" value="ECO:0007669"/>
    <property type="project" value="UniProtKB-KW"/>
</dbReference>
<evidence type="ECO:0000256" key="7">
    <source>
        <dbReference type="PROSITE-ProRule" id="PRU00278"/>
    </source>
</evidence>
<organism evidence="10 11">
    <name type="scientific">Ignatzschineria ureiclastica</name>
    <dbReference type="NCBI Taxonomy" id="472582"/>
    <lineage>
        <taxon>Bacteria</taxon>
        <taxon>Pseudomonadati</taxon>
        <taxon>Pseudomonadota</taxon>
        <taxon>Gammaproteobacteria</taxon>
        <taxon>Cardiobacteriales</taxon>
        <taxon>Ignatzschineriaceae</taxon>
        <taxon>Ignatzschineria</taxon>
    </lineage>
</organism>
<dbReference type="Gene3D" id="1.10.8.1040">
    <property type="match status" value="1"/>
</dbReference>
<dbReference type="SUPFAM" id="SSF109998">
    <property type="entry name" value="Triger factor/SurA peptide-binding domain-like"/>
    <property type="match status" value="1"/>
</dbReference>
<evidence type="ECO:0000313" key="10">
    <source>
        <dbReference type="EMBL" id="PWD81170.1"/>
    </source>
</evidence>
<gene>
    <name evidence="10" type="ORF">DC083_04565</name>
</gene>
<protein>
    <recommendedName>
        <fullName evidence="3">peptidylprolyl isomerase</fullName>
        <ecNumber evidence="3">5.2.1.8</ecNumber>
    </recommendedName>
</protein>
<keyword evidence="6 7" id="KW-0413">Isomerase</keyword>
<keyword evidence="4 8" id="KW-0732">Signal</keyword>
<evidence type="ECO:0000256" key="2">
    <source>
        <dbReference type="ARBA" id="ARBA00007656"/>
    </source>
</evidence>
<evidence type="ECO:0000256" key="1">
    <source>
        <dbReference type="ARBA" id="ARBA00000971"/>
    </source>
</evidence>
<dbReference type="EC" id="5.2.1.8" evidence="3"/>
<dbReference type="InterPro" id="IPR050245">
    <property type="entry name" value="PrsA_foldase"/>
</dbReference>
<dbReference type="Proteomes" id="UP000245020">
    <property type="component" value="Unassembled WGS sequence"/>
</dbReference>
<evidence type="ECO:0000259" key="9">
    <source>
        <dbReference type="PROSITE" id="PS50198"/>
    </source>
</evidence>
<evidence type="ECO:0000256" key="3">
    <source>
        <dbReference type="ARBA" id="ARBA00013194"/>
    </source>
</evidence>
<comment type="similarity">
    <text evidence="2">Belongs to the PpiC/parvulin rotamase family.</text>
</comment>
<dbReference type="RefSeq" id="WP_109189069.1">
    <property type="nucleotide sequence ID" value="NZ_BMYA01000003.1"/>
</dbReference>
<evidence type="ECO:0000256" key="4">
    <source>
        <dbReference type="ARBA" id="ARBA00022729"/>
    </source>
</evidence>
<dbReference type="PANTHER" id="PTHR47245">
    <property type="entry name" value="PEPTIDYLPROLYL ISOMERASE"/>
    <property type="match status" value="1"/>
</dbReference>
<dbReference type="AlphaFoldDB" id="A0A2U2AEV0"/>
<dbReference type="Gene3D" id="3.10.50.40">
    <property type="match status" value="1"/>
</dbReference>
<dbReference type="Pfam" id="PF00639">
    <property type="entry name" value="Rotamase"/>
    <property type="match status" value="1"/>
</dbReference>
<comment type="caution">
    <text evidence="10">The sequence shown here is derived from an EMBL/GenBank/DDBJ whole genome shotgun (WGS) entry which is preliminary data.</text>
</comment>
<dbReference type="InterPro" id="IPR046357">
    <property type="entry name" value="PPIase_dom_sf"/>
</dbReference>
<feature type="domain" description="PpiC" evidence="9">
    <location>
        <begin position="153"/>
        <end position="252"/>
    </location>
</feature>
<dbReference type="SUPFAM" id="SSF54534">
    <property type="entry name" value="FKBP-like"/>
    <property type="match status" value="1"/>
</dbReference>
<keyword evidence="5 7" id="KW-0697">Rotamase</keyword>
<evidence type="ECO:0000256" key="8">
    <source>
        <dbReference type="SAM" id="SignalP"/>
    </source>
</evidence>
<evidence type="ECO:0000313" key="11">
    <source>
        <dbReference type="Proteomes" id="UP000245020"/>
    </source>
</evidence>
<dbReference type="InterPro" id="IPR000297">
    <property type="entry name" value="PPIase_PpiC"/>
</dbReference>
<dbReference type="PANTHER" id="PTHR47245:SF1">
    <property type="entry name" value="FOLDASE PROTEIN PRSA"/>
    <property type="match status" value="1"/>
</dbReference>
<dbReference type="OrthoDB" id="14196at2"/>
<sequence length="297" mass="32917">MKKLFKTTLLTTALMGAFSMAIAQQPAATTTAPAVDEESIYVFQDPVAKVDGRDVSKAEFESYLLLSQGIQANAVENEELAKQLVLMLGTQEALAKEAVKRGLDKDADYQMRVKLVSDNLLTNLLFQNMVKKGEISDKEIQAQYDAAVSQLEKQEYEASHILVETAEEAQAIIDAINKEKTPDAKKALFAKDAKEKSLDTATAERDGSIGGWFRLSMMDPSFGEALKTMKKGDMTQKPVQSQFGYHVIVLDDVRDLEITPYADLDEATKLQLAQPLFQEYVNKVQQGVKVELPAEKK</sequence>